<evidence type="ECO:0000313" key="2">
    <source>
        <dbReference type="Proteomes" id="UP000017148"/>
    </source>
</evidence>
<accession>U7D8W0</accession>
<name>U7D8W0_9BACT</name>
<organism evidence="1 2">
    <name type="scientific">Chitinivibrio alkaliphilus ACht1</name>
    <dbReference type="NCBI Taxonomy" id="1313304"/>
    <lineage>
        <taxon>Bacteria</taxon>
        <taxon>Pseudomonadati</taxon>
        <taxon>Fibrobacterota</taxon>
        <taxon>Chitinivibrionia</taxon>
        <taxon>Chitinivibrionales</taxon>
        <taxon>Chitinivibrionaceae</taxon>
        <taxon>Chitinivibrio</taxon>
    </lineage>
</organism>
<dbReference type="RefSeq" id="WP_022635740.1">
    <property type="nucleotide sequence ID" value="NZ_ASJR01000001.1"/>
</dbReference>
<dbReference type="STRING" id="1313304.CALK_0180"/>
<dbReference type="Proteomes" id="UP000017148">
    <property type="component" value="Unassembled WGS sequence"/>
</dbReference>
<keyword evidence="2" id="KW-1185">Reference proteome</keyword>
<dbReference type="AlphaFoldDB" id="U7D8W0"/>
<dbReference type="EMBL" id="ASJR01000001">
    <property type="protein sequence ID" value="ERP39380.1"/>
    <property type="molecule type" value="Genomic_DNA"/>
</dbReference>
<reference evidence="1 2" key="1">
    <citation type="journal article" date="2013" name="Environ. Microbiol.">
        <title>Genome analysis of Chitinivibrio alkaliphilus gen. nov., sp. nov., a novel extremely haloalkaliphilic anaerobic chitinolytic bacterium from the candidate phylum Termite Group 3.</title>
        <authorList>
            <person name="Sorokin D.Y."/>
            <person name="Gumerov V.M."/>
            <person name="Rakitin A.L."/>
            <person name="Beletsky A.V."/>
            <person name="Damste J.S."/>
            <person name="Muyzer G."/>
            <person name="Mardanov A.V."/>
            <person name="Ravin N.V."/>
        </authorList>
    </citation>
    <scope>NUCLEOTIDE SEQUENCE [LARGE SCALE GENOMIC DNA]</scope>
    <source>
        <strain evidence="1 2">ACht1</strain>
    </source>
</reference>
<evidence type="ECO:0000313" key="1">
    <source>
        <dbReference type="EMBL" id="ERP39380.1"/>
    </source>
</evidence>
<proteinExistence type="predicted"/>
<gene>
    <name evidence="1" type="ORF">CALK_0180</name>
</gene>
<comment type="caution">
    <text evidence="1">The sequence shown here is derived from an EMBL/GenBank/DDBJ whole genome shotgun (WGS) entry which is preliminary data.</text>
</comment>
<sequence length="321" mass="37089">MFFKEADSAAGSKNALIVLLILVVLFLFRSQIAHGISSLFEGLATAEARRERHEYTETEQDSLLKEHHGFWVLDTYSRGHFSMREHLEIKENGYIYRHAEKNYALPYGDTLTIEWIREEFMTPLYREEDDSHIFHISDLAILKEGFITPGDSCLFQNPEGFREGVSARIDTATLSFQGRTYQPYEGDLGEFFPLGAYNMIRRTRDYPPCLSSDTPANTLRKALLNSLEKATEDLDNKTLMKEYFIPFLLKSETLSLDTYFTDEPYVDLTFSITAQGEIDSISIEGPLGRSRHNRLSIFEEMDLWRGLPDDPITLSVRWEYQ</sequence>
<protein>
    <submittedName>
        <fullName evidence="1">Uncharacterized protein</fullName>
    </submittedName>
</protein>